<keyword evidence="1" id="KW-0560">Oxidoreductase</keyword>
<dbReference type="InParanoid" id="A0A2G4YQ84"/>
<dbReference type="PANTHER" id="PTHR43747">
    <property type="entry name" value="FAD-BINDING PROTEIN"/>
    <property type="match status" value="1"/>
</dbReference>
<dbReference type="Gene3D" id="3.50.50.60">
    <property type="entry name" value="FAD/NAD(P)-binding domain"/>
    <property type="match status" value="1"/>
</dbReference>
<reference evidence="4 5" key="1">
    <citation type="submission" date="2017-10" db="EMBL/GenBank/DDBJ databases">
        <title>Frigbacter circumglobatus gen. nov. sp. nov., isolated from sediment cultured in situ.</title>
        <authorList>
            <person name="Zhao Z."/>
        </authorList>
    </citation>
    <scope>NUCLEOTIDE SEQUENCE [LARGE SCALE GENOMIC DNA]</scope>
    <source>
        <strain evidence="4 5">ZYL</strain>
    </source>
</reference>
<name>A0A2G4YQ84_9PROT</name>
<evidence type="ECO:0000256" key="3">
    <source>
        <dbReference type="SAM" id="MobiDB-lite"/>
    </source>
</evidence>
<protein>
    <submittedName>
        <fullName evidence="4">FAD-dependent oxidoreductase</fullName>
    </submittedName>
</protein>
<comment type="caution">
    <text evidence="4">The sequence shown here is derived from an EMBL/GenBank/DDBJ whole genome shotgun (WGS) entry which is preliminary data.</text>
</comment>
<dbReference type="SUPFAM" id="SSF51905">
    <property type="entry name" value="FAD/NAD(P)-binding domain"/>
    <property type="match status" value="1"/>
</dbReference>
<organism evidence="4 5">
    <name type="scientific">Paremcibacter congregatus</name>
    <dbReference type="NCBI Taxonomy" id="2043170"/>
    <lineage>
        <taxon>Bacteria</taxon>
        <taxon>Pseudomonadati</taxon>
        <taxon>Pseudomonadota</taxon>
        <taxon>Alphaproteobacteria</taxon>
        <taxon>Emcibacterales</taxon>
        <taxon>Emcibacteraceae</taxon>
        <taxon>Paremcibacter</taxon>
    </lineage>
</organism>
<sequence>MNNKRTEKRGGRQQKHLMDQTKEPMQKHKTVVVLGGGPAGVFTACGLADIGLSVTIITRPRPYPAWEGMSERPVTTLRHFGFTQAVAALGPMVTRTAQWNGETQARNREYIVDRQAFDRALLRDAAARGVTVMDGRVDRVGRGDQRWRVFWTQDGVARQIDADFLVEARGREARGGYVKDADKRHTAGPATSALLKSYTVPEEMPMTAVAAFENGWAWHLRDGKGQAILQIFTRSDKGHLPPKTGLPQFFDDLVTQLPEAADWLKDAAPLSDRVSVRTAAAQKSHHTGGDDFLVVGDGAMALDPLSGNGLFYAIGSGLAAVPVINSLLKTPENRDLALHFYQERLDVAFDGGCAMGREFYALEARWPDNEFWAARRAWPRDAGPSHPDPLSQPARVMEKPVVRDGLIVAQKVIVTADYPRGVWQLDGVPLVALLEQILKDGYDDGKYAAALKVDVDQVIVARKWLAARQIM</sequence>
<dbReference type="EMBL" id="PDEM01000024">
    <property type="protein sequence ID" value="PHZ84457.1"/>
    <property type="molecule type" value="Genomic_DNA"/>
</dbReference>
<dbReference type="GO" id="GO:0004497">
    <property type="term" value="F:monooxygenase activity"/>
    <property type="evidence" value="ECO:0007669"/>
    <property type="project" value="UniProtKB-KW"/>
</dbReference>
<evidence type="ECO:0000313" key="5">
    <source>
        <dbReference type="Proteomes" id="UP000229730"/>
    </source>
</evidence>
<dbReference type="Pfam" id="PF04820">
    <property type="entry name" value="Trp_halogenase"/>
    <property type="match status" value="1"/>
</dbReference>
<feature type="region of interest" description="Disordered" evidence="3">
    <location>
        <begin position="1"/>
        <end position="26"/>
    </location>
</feature>
<dbReference type="PANTHER" id="PTHR43747:SF5">
    <property type="entry name" value="FAD-BINDING DOMAIN-CONTAINING PROTEIN"/>
    <property type="match status" value="1"/>
</dbReference>
<keyword evidence="2" id="KW-0503">Monooxygenase</keyword>
<accession>A0A2G4YQ84</accession>
<dbReference type="OrthoDB" id="9799983at2"/>
<evidence type="ECO:0000313" key="4">
    <source>
        <dbReference type="EMBL" id="PHZ84457.1"/>
    </source>
</evidence>
<dbReference type="AlphaFoldDB" id="A0A2G4YQ84"/>
<dbReference type="Proteomes" id="UP000229730">
    <property type="component" value="Unassembled WGS sequence"/>
</dbReference>
<dbReference type="InterPro" id="IPR036188">
    <property type="entry name" value="FAD/NAD-bd_sf"/>
</dbReference>
<dbReference type="InterPro" id="IPR006905">
    <property type="entry name" value="Flavin_halogenase"/>
</dbReference>
<gene>
    <name evidence="4" type="ORF">CRD36_11640</name>
</gene>
<evidence type="ECO:0000256" key="2">
    <source>
        <dbReference type="ARBA" id="ARBA00023033"/>
    </source>
</evidence>
<evidence type="ECO:0000256" key="1">
    <source>
        <dbReference type="ARBA" id="ARBA00023002"/>
    </source>
</evidence>
<proteinExistence type="predicted"/>
<dbReference type="InterPro" id="IPR050816">
    <property type="entry name" value="Flavin-dep_Halogenase_NPB"/>
</dbReference>
<keyword evidence="5" id="KW-1185">Reference proteome</keyword>